<gene>
    <name evidence="1" type="ORF">Scep_027435</name>
</gene>
<evidence type="ECO:0000313" key="2">
    <source>
        <dbReference type="Proteomes" id="UP001419268"/>
    </source>
</evidence>
<proteinExistence type="predicted"/>
<dbReference type="EMBL" id="JBBNAG010000012">
    <property type="protein sequence ID" value="KAK9088353.1"/>
    <property type="molecule type" value="Genomic_DNA"/>
</dbReference>
<accession>A0AAP0EB73</accession>
<sequence length="241" mass="26125">MCFTMGSLGSSDVNKESINSRILSFFISFPPNPNPKFRELSGDLGFFPSEQVGSVVVVLGNSSSPFRTVVLDSQRHGYVEPGSVGQCRVVADVCRAKSSNIVRVTHSDGVAIKGKSTDYRSLIIKGSLPPFPMSNFVEENVDTPVENYWCETTQGLEVLQIELDMPIAPNDDDDVALEIGVISNGRGGAADRERRKTNLGYSFVLEVPNELRTLKDGMHAALPKAIDAPFVVDISKGEGIT</sequence>
<name>A0AAP0EB73_9MAGN</name>
<protein>
    <submittedName>
        <fullName evidence="1">Uncharacterized protein</fullName>
    </submittedName>
</protein>
<dbReference type="Proteomes" id="UP001419268">
    <property type="component" value="Unassembled WGS sequence"/>
</dbReference>
<evidence type="ECO:0000313" key="1">
    <source>
        <dbReference type="EMBL" id="KAK9088353.1"/>
    </source>
</evidence>
<comment type="caution">
    <text evidence="1">The sequence shown here is derived from an EMBL/GenBank/DDBJ whole genome shotgun (WGS) entry which is preliminary data.</text>
</comment>
<keyword evidence="2" id="KW-1185">Reference proteome</keyword>
<reference evidence="1 2" key="1">
    <citation type="submission" date="2024-01" db="EMBL/GenBank/DDBJ databases">
        <title>Genome assemblies of Stephania.</title>
        <authorList>
            <person name="Yang L."/>
        </authorList>
    </citation>
    <scope>NUCLEOTIDE SEQUENCE [LARGE SCALE GENOMIC DNA]</scope>
    <source>
        <strain evidence="1">JXDWG</strain>
        <tissue evidence="1">Leaf</tissue>
    </source>
</reference>
<organism evidence="1 2">
    <name type="scientific">Stephania cephalantha</name>
    <dbReference type="NCBI Taxonomy" id="152367"/>
    <lineage>
        <taxon>Eukaryota</taxon>
        <taxon>Viridiplantae</taxon>
        <taxon>Streptophyta</taxon>
        <taxon>Embryophyta</taxon>
        <taxon>Tracheophyta</taxon>
        <taxon>Spermatophyta</taxon>
        <taxon>Magnoliopsida</taxon>
        <taxon>Ranunculales</taxon>
        <taxon>Menispermaceae</taxon>
        <taxon>Menispermoideae</taxon>
        <taxon>Cissampelideae</taxon>
        <taxon>Stephania</taxon>
    </lineage>
</organism>
<dbReference type="AlphaFoldDB" id="A0AAP0EB73"/>